<feature type="signal peptide" evidence="2">
    <location>
        <begin position="1"/>
        <end position="48"/>
    </location>
</feature>
<feature type="chain" id="PRO_5019356290" evidence="2">
    <location>
        <begin position="49"/>
        <end position="203"/>
    </location>
</feature>
<keyword evidence="2" id="KW-0732">Signal</keyword>
<gene>
    <name evidence="3" type="ORF">EXU30_09175</name>
</gene>
<sequence length="203" mass="22523">MSATTVYSTSVNTTHVSTACKFTRIKAKLATRLLALCLTLMPVTAIHADDLSQLIQASKASTDPSASLDTKATKEKLALGSVTNAQGEPIAIPEQTQSSLEFDADDYLTNPRVRNLNQPQSSASRTKAKDKAKSSTSYVANNPSCRWLANRLKYLGDKLHRRNDSHGDHYRNEFTVRKQEFNCLKCSDTGPEQSDHARCQYRR</sequence>
<protein>
    <submittedName>
        <fullName evidence="3">Uncharacterized protein</fullName>
    </submittedName>
</protein>
<dbReference type="KEGG" id="smai:EXU30_09175"/>
<accession>A0A411PH27</accession>
<evidence type="ECO:0000256" key="2">
    <source>
        <dbReference type="SAM" id="SignalP"/>
    </source>
</evidence>
<reference evidence="3 4" key="1">
    <citation type="submission" date="2019-02" db="EMBL/GenBank/DDBJ databases">
        <title>Shewanella sp. D4-2 isolated from Dokdo Island.</title>
        <authorList>
            <person name="Baek K."/>
        </authorList>
    </citation>
    <scope>NUCLEOTIDE SEQUENCE [LARGE SCALE GENOMIC DNA]</scope>
    <source>
        <strain evidence="3 4">D4-2</strain>
    </source>
</reference>
<proteinExistence type="predicted"/>
<dbReference type="OrthoDB" id="6272327at2"/>
<dbReference type="AlphaFoldDB" id="A0A411PH27"/>
<evidence type="ECO:0000256" key="1">
    <source>
        <dbReference type="SAM" id="MobiDB-lite"/>
    </source>
</evidence>
<organism evidence="3 4">
    <name type="scientific">Shewanella maritima</name>
    <dbReference type="NCBI Taxonomy" id="2520507"/>
    <lineage>
        <taxon>Bacteria</taxon>
        <taxon>Pseudomonadati</taxon>
        <taxon>Pseudomonadota</taxon>
        <taxon>Gammaproteobacteria</taxon>
        <taxon>Alteromonadales</taxon>
        <taxon>Shewanellaceae</taxon>
        <taxon>Shewanella</taxon>
    </lineage>
</organism>
<dbReference type="RefSeq" id="WP_130599379.1">
    <property type="nucleotide sequence ID" value="NZ_CP036200.1"/>
</dbReference>
<evidence type="ECO:0000313" key="4">
    <source>
        <dbReference type="Proteomes" id="UP000291106"/>
    </source>
</evidence>
<evidence type="ECO:0000313" key="3">
    <source>
        <dbReference type="EMBL" id="QBF82845.1"/>
    </source>
</evidence>
<dbReference type="EMBL" id="CP036200">
    <property type="protein sequence ID" value="QBF82845.1"/>
    <property type="molecule type" value="Genomic_DNA"/>
</dbReference>
<feature type="region of interest" description="Disordered" evidence="1">
    <location>
        <begin position="111"/>
        <end position="137"/>
    </location>
</feature>
<dbReference type="Proteomes" id="UP000291106">
    <property type="component" value="Chromosome"/>
</dbReference>
<keyword evidence="4" id="KW-1185">Reference proteome</keyword>
<name>A0A411PH27_9GAMM</name>